<dbReference type="EMBL" id="CP015367">
    <property type="protein sequence ID" value="APT30511.1"/>
    <property type="molecule type" value="Genomic_DNA"/>
</dbReference>
<organism evidence="3 5">
    <name type="scientific">Methylobacterium phyllosphaerae</name>
    <dbReference type="NCBI Taxonomy" id="418223"/>
    <lineage>
        <taxon>Bacteria</taxon>
        <taxon>Pseudomonadati</taxon>
        <taxon>Pseudomonadota</taxon>
        <taxon>Alphaproteobacteria</taxon>
        <taxon>Hyphomicrobiales</taxon>
        <taxon>Methylobacteriaceae</taxon>
        <taxon>Methylobacterium</taxon>
    </lineage>
</organism>
<dbReference type="KEGG" id="mphy:MCBMB27_01220"/>
<reference evidence="2 4" key="1">
    <citation type="submission" date="2016-04" db="EMBL/GenBank/DDBJ databases">
        <title>Complete genome sequencing and analysis of CBMB27, Methylobacterium phyllosphaerae isolated from leaf tissues of rice (Oryza sativa L.).</title>
        <authorList>
            <person name="Lee Y."/>
            <person name="Hwangbo K."/>
            <person name="Chung H."/>
            <person name="Yoo J."/>
            <person name="Kim K.Y."/>
            <person name="Sa T.M."/>
            <person name="Um Y."/>
            <person name="Madhaiyan M."/>
        </authorList>
    </citation>
    <scope>NUCLEOTIDE SEQUENCE [LARGE SCALE GENOMIC DNA]</scope>
    <source>
        <strain evidence="2 4">CBMB27</strain>
    </source>
</reference>
<dbReference type="AlphaFoldDB" id="A0AAE8HMH2"/>
<accession>A0AAE8HMH2</accession>
<feature type="transmembrane region" description="Helical" evidence="1">
    <location>
        <begin position="42"/>
        <end position="63"/>
    </location>
</feature>
<evidence type="ECO:0000313" key="4">
    <source>
        <dbReference type="Proteomes" id="UP000185487"/>
    </source>
</evidence>
<name>A0AAE8HMH2_9HYPH</name>
<protein>
    <submittedName>
        <fullName evidence="3">Uncharacterized protein</fullName>
    </submittedName>
</protein>
<feature type="transmembrane region" description="Helical" evidence="1">
    <location>
        <begin position="196"/>
        <end position="215"/>
    </location>
</feature>
<evidence type="ECO:0000313" key="5">
    <source>
        <dbReference type="Proteomes" id="UP000199140"/>
    </source>
</evidence>
<feature type="transmembrane region" description="Helical" evidence="1">
    <location>
        <begin position="70"/>
        <end position="100"/>
    </location>
</feature>
<feature type="transmembrane region" description="Helical" evidence="1">
    <location>
        <begin position="120"/>
        <end position="145"/>
    </location>
</feature>
<evidence type="ECO:0000313" key="3">
    <source>
        <dbReference type="EMBL" id="SFG19153.1"/>
    </source>
</evidence>
<feature type="transmembrane region" description="Helical" evidence="1">
    <location>
        <begin position="284"/>
        <end position="305"/>
    </location>
</feature>
<keyword evidence="1" id="KW-0472">Membrane</keyword>
<keyword evidence="1" id="KW-1133">Transmembrane helix</keyword>
<sequence>MNLTFAGDGRFWACAFLGLGLPVCLALAWIDLPGETPSALDAFVRLPRIAAFLSLGLAALAVATRGRAALFALLCWPASLAAASGPDGLVLALAALAAALLSPRPMTGRYRPARLAGATLAIALVVLARPACAPLAGMLLVPFPPPGRLARTCRERLPLAAIALLPALLPALSAASLGTPHPAGAGHGPVALPVPLPGFLFGLWAVALLVPLVALRRGPLPPRAERLWLSGGALLGLWLMVGAQALAPAGGPGGLQIRDLLPLAPMPILAFARGRIGTAAALRWPALLVVLAAALDAVALPMIALRL</sequence>
<feature type="transmembrane region" description="Helical" evidence="1">
    <location>
        <begin position="12"/>
        <end position="30"/>
    </location>
</feature>
<dbReference type="Proteomes" id="UP000199140">
    <property type="component" value="Unassembled WGS sequence"/>
</dbReference>
<keyword evidence="4" id="KW-1185">Reference proteome</keyword>
<dbReference type="Proteomes" id="UP000185487">
    <property type="component" value="Chromosome"/>
</dbReference>
<reference evidence="3 5" key="2">
    <citation type="submission" date="2016-10" db="EMBL/GenBank/DDBJ databases">
        <authorList>
            <person name="Varghese N."/>
            <person name="Submissions S."/>
        </authorList>
    </citation>
    <scope>NUCLEOTIDE SEQUENCE [LARGE SCALE GENOMIC DNA]</scope>
    <source>
        <strain evidence="3 5">CBMB27</strain>
    </source>
</reference>
<feature type="transmembrane region" description="Helical" evidence="1">
    <location>
        <begin position="227"/>
        <end position="247"/>
    </location>
</feature>
<dbReference type="RefSeq" id="WP_075380038.1">
    <property type="nucleotide sequence ID" value="NZ_CP015367.1"/>
</dbReference>
<proteinExistence type="predicted"/>
<evidence type="ECO:0000256" key="1">
    <source>
        <dbReference type="SAM" id="Phobius"/>
    </source>
</evidence>
<keyword evidence="1" id="KW-0812">Transmembrane</keyword>
<dbReference type="EMBL" id="FOPK01000001">
    <property type="protein sequence ID" value="SFG19153.1"/>
    <property type="molecule type" value="Genomic_DNA"/>
</dbReference>
<evidence type="ECO:0000313" key="2">
    <source>
        <dbReference type="EMBL" id="APT30511.1"/>
    </source>
</evidence>
<gene>
    <name evidence="2" type="ORF">MCBMB27_01220</name>
    <name evidence="3" type="ORF">SAMN05192567_1015</name>
</gene>
<feature type="transmembrane region" description="Helical" evidence="1">
    <location>
        <begin position="157"/>
        <end position="176"/>
    </location>
</feature>